<dbReference type="Proteomes" id="UP000681967">
    <property type="component" value="Unassembled WGS sequence"/>
</dbReference>
<evidence type="ECO:0000313" key="3">
    <source>
        <dbReference type="EMBL" id="CAF1665505.1"/>
    </source>
</evidence>
<evidence type="ECO:0000313" key="6">
    <source>
        <dbReference type="EMBL" id="CAF4168295.1"/>
    </source>
</evidence>
<feature type="domain" description="DNA mismatch repair protein Mlh1 C-terminal" evidence="1">
    <location>
        <begin position="87"/>
        <end position="135"/>
    </location>
</feature>
<evidence type="ECO:0000313" key="7">
    <source>
        <dbReference type="EMBL" id="CAF4286733.1"/>
    </source>
</evidence>
<evidence type="ECO:0000313" key="8">
    <source>
        <dbReference type="EMBL" id="CAF4340968.1"/>
    </source>
</evidence>
<proteinExistence type="predicted"/>
<evidence type="ECO:0000313" key="5">
    <source>
        <dbReference type="EMBL" id="CAF2150224.1"/>
    </source>
</evidence>
<evidence type="ECO:0000313" key="4">
    <source>
        <dbReference type="EMBL" id="CAF2145256.1"/>
    </source>
</evidence>
<feature type="domain" description="DNA mismatch repair protein Mlh1 C-terminal" evidence="1">
    <location>
        <begin position="13"/>
        <end position="85"/>
    </location>
</feature>
<dbReference type="EMBL" id="CAJOBJ010012970">
    <property type="protein sequence ID" value="CAF4168295.1"/>
    <property type="molecule type" value="Genomic_DNA"/>
</dbReference>
<dbReference type="Proteomes" id="UP000681720">
    <property type="component" value="Unassembled WGS sequence"/>
</dbReference>
<dbReference type="InterPro" id="IPR032189">
    <property type="entry name" value="Mlh1_C"/>
</dbReference>
<dbReference type="Proteomes" id="UP000663834">
    <property type="component" value="Unassembled WGS sequence"/>
</dbReference>
<reference evidence="3" key="1">
    <citation type="submission" date="2021-02" db="EMBL/GenBank/DDBJ databases">
        <authorList>
            <person name="Nowell W R."/>
        </authorList>
    </citation>
    <scope>NUCLEOTIDE SEQUENCE</scope>
</reference>
<dbReference type="EMBL" id="CAJNOW010018484">
    <property type="protein sequence ID" value="CAF1665505.1"/>
    <property type="molecule type" value="Genomic_DNA"/>
</dbReference>
<dbReference type="EMBL" id="CAJOBF010014611">
    <property type="protein sequence ID" value="CAF4340968.1"/>
    <property type="molecule type" value="Genomic_DNA"/>
</dbReference>
<evidence type="ECO:0000313" key="2">
    <source>
        <dbReference type="EMBL" id="CAF1497234.1"/>
    </source>
</evidence>
<dbReference type="Pfam" id="PF16413">
    <property type="entry name" value="Mlh1_C"/>
    <property type="match status" value="2"/>
</dbReference>
<dbReference type="Proteomes" id="UP000663855">
    <property type="component" value="Unassembled WGS sequence"/>
</dbReference>
<dbReference type="Proteomes" id="UP000663856">
    <property type="component" value="Unassembled WGS sequence"/>
</dbReference>
<dbReference type="Proteomes" id="UP000663842">
    <property type="component" value="Unassembled WGS sequence"/>
</dbReference>
<accession>A0A816FU20</accession>
<name>A0A816FU20_9BILA</name>
<dbReference type="AlphaFoldDB" id="A0A816FU20"/>
<dbReference type="EMBL" id="CAJNRG010013611">
    <property type="protein sequence ID" value="CAF2150224.1"/>
    <property type="molecule type" value="Genomic_DNA"/>
</dbReference>
<dbReference type="EMBL" id="CAJOBH010032836">
    <property type="protein sequence ID" value="CAF4286733.1"/>
    <property type="molecule type" value="Genomic_DNA"/>
</dbReference>
<evidence type="ECO:0000259" key="1">
    <source>
        <dbReference type="Pfam" id="PF16413"/>
    </source>
</evidence>
<comment type="caution">
    <text evidence="3">The sequence shown here is derived from an EMBL/GenBank/DDBJ whole genome shotgun (WGS) entry which is preliminary data.</text>
</comment>
<protein>
    <recommendedName>
        <fullName evidence="1">DNA mismatch repair protein Mlh1 C-terminal domain-containing protein</fullName>
    </recommendedName>
</protein>
<dbReference type="EMBL" id="CAJNOV010012793">
    <property type="protein sequence ID" value="CAF1497234.1"/>
    <property type="molecule type" value="Genomic_DNA"/>
</dbReference>
<dbReference type="Proteomes" id="UP000663887">
    <property type="component" value="Unassembled WGS sequence"/>
</dbReference>
<sequence length="135" mass="16413">MMFFYLKELTRLETDNEEIIEYATDILKERREMLEDYFSIRLSSTEPVRLETLPILLDTYLPNLDYLPQYLLRLSKGINWTEEQEDGDTEEKQHWAIEHLFYHAFKTMLVPSKHLRQAFVKLTEVQQLYKVFERC</sequence>
<gene>
    <name evidence="7" type="ORF">BYL167_LOCUS26918</name>
    <name evidence="2" type="ORF">CJN711_LOCUS27042</name>
    <name evidence="6" type="ORF">GIL414_LOCUS20247</name>
    <name evidence="3" type="ORF">KQP761_LOCUS33006</name>
    <name evidence="8" type="ORF">UXM345_LOCUS35510</name>
    <name evidence="4" type="ORF">WKI299_LOCUS29130</name>
    <name evidence="5" type="ORF">XDN619_LOCUS28523</name>
</gene>
<evidence type="ECO:0000313" key="9">
    <source>
        <dbReference type="Proteomes" id="UP000663834"/>
    </source>
</evidence>
<organism evidence="3 9">
    <name type="scientific">Rotaria magnacalcarata</name>
    <dbReference type="NCBI Taxonomy" id="392030"/>
    <lineage>
        <taxon>Eukaryota</taxon>
        <taxon>Metazoa</taxon>
        <taxon>Spiralia</taxon>
        <taxon>Gnathifera</taxon>
        <taxon>Rotifera</taxon>
        <taxon>Eurotatoria</taxon>
        <taxon>Bdelloidea</taxon>
        <taxon>Philodinida</taxon>
        <taxon>Philodinidae</taxon>
        <taxon>Rotaria</taxon>
    </lineage>
</organism>
<dbReference type="OrthoDB" id="10263226at2759"/>
<dbReference type="EMBL" id="CAJNRF010012908">
    <property type="protein sequence ID" value="CAF2145256.1"/>
    <property type="molecule type" value="Genomic_DNA"/>
</dbReference>